<dbReference type="InterPro" id="IPR015915">
    <property type="entry name" value="Kelch-typ_b-propeller"/>
</dbReference>
<protein>
    <submittedName>
        <fullName evidence="4">Uncharacterized protein</fullName>
    </submittedName>
</protein>
<proteinExistence type="predicted"/>
<feature type="region of interest" description="Disordered" evidence="3">
    <location>
        <begin position="1"/>
        <end position="100"/>
    </location>
</feature>
<organism evidence="4 5">
    <name type="scientific">Euplotes crassus</name>
    <dbReference type="NCBI Taxonomy" id="5936"/>
    <lineage>
        <taxon>Eukaryota</taxon>
        <taxon>Sar</taxon>
        <taxon>Alveolata</taxon>
        <taxon>Ciliophora</taxon>
        <taxon>Intramacronucleata</taxon>
        <taxon>Spirotrichea</taxon>
        <taxon>Hypotrichia</taxon>
        <taxon>Euplotida</taxon>
        <taxon>Euplotidae</taxon>
        <taxon>Moneuplotes</taxon>
    </lineage>
</organism>
<sequence>MLDSLFAGKRNELSKALKKQGAKKKVNPDTPSKAGTPPPKTPGGTTPRGKTPGGKTPGGKTPGGTTTPRVEDDGKTPEQRINEKKRGPQTTPYGHESTFVPESRDIHEVKYKGIRKSYRFDKDATLGSHIQDRLKEEIIEDFRLTKQYKATLTKAQKKALPPDRVLRLERFRKSAKKIDFDPRVDEYTNPKPDPYIYNMGYNQTTVPTLVPEKPPEFTGKTGYYGKQGTYTLPTTTNKDHPVYHDMKKYNPKFSYNNDLVHTNLAKTIVREEENKWRGTKDLRTLSRNFTSLSKKELEEMAKKKIDKRYRYLDFDPDTDLMPEEVNPYDSSMRATVYNPFGKLLGNPTLKTPYRKDRELGIAIEDKPKLITSETAHLYSAGGFPPATGTGRSDHYGATPRLQSSRRSMPNLHSSQNIEELAPPRTFHEVQERKAMYLGEPGQKFTYAALNTEVDNNIVRSIHPPTQPFHMRTARSKIPTSTMNPTFVPPSRMKSGFVTSSYNPGNIKPSTSLQPLIEGMFDKDPYGTPGPLPETALREPTAIYIQHYASTAEECMIRYFMDTFSIEKSVFRYTIPKDVTSIQISPTQIFLCGGIKHGTRNTPSAFCGIFECITGDLVLLPEMNIPRFGHAAEYLNNEIYVIGGTDQSKNATSSVEKFSMISQDWTFITQLKYPRSKLLSCTSHESSSIYVTGGIDKRSKEVIMERYSPHTESWQEIEIVLDFQIIADRTHMCIYNESTKPAPDTRSEAVYDPDDKLIFIHYDNIVYPVPDIYFLSIGQGVIEELKYDKTNSAISTYYKKRVVYDKQLKKIIAFSGSSYTVVDILDVNEEFCFWQPFEFTK</sequence>
<dbReference type="PANTHER" id="PTHR46260">
    <property type="entry name" value="RING-TYPE DOMAIN-CONTAINING PROTEIN"/>
    <property type="match status" value="1"/>
</dbReference>
<keyword evidence="2" id="KW-0677">Repeat</keyword>
<feature type="compositionally biased region" description="Basic and acidic residues" evidence="3">
    <location>
        <begin position="69"/>
        <end position="86"/>
    </location>
</feature>
<dbReference type="InterPro" id="IPR051746">
    <property type="entry name" value="Kelch_domain_containing_8"/>
</dbReference>
<evidence type="ECO:0000256" key="2">
    <source>
        <dbReference type="ARBA" id="ARBA00022737"/>
    </source>
</evidence>
<accession>A0AAD1Y7E9</accession>
<dbReference type="InterPro" id="IPR006652">
    <property type="entry name" value="Kelch_1"/>
</dbReference>
<feature type="compositionally biased region" description="Gly residues" evidence="3">
    <location>
        <begin position="51"/>
        <end position="62"/>
    </location>
</feature>
<comment type="caution">
    <text evidence="4">The sequence shown here is derived from an EMBL/GenBank/DDBJ whole genome shotgun (WGS) entry which is preliminary data.</text>
</comment>
<evidence type="ECO:0000313" key="4">
    <source>
        <dbReference type="EMBL" id="CAI2385351.1"/>
    </source>
</evidence>
<dbReference type="EMBL" id="CAMPGE010027744">
    <property type="protein sequence ID" value="CAI2385351.1"/>
    <property type="molecule type" value="Genomic_DNA"/>
</dbReference>
<gene>
    <name evidence="4" type="ORF">ECRASSUSDP1_LOCUS26908</name>
</gene>
<dbReference type="PANTHER" id="PTHR46260:SF3">
    <property type="entry name" value="RING-TYPE DOMAIN-CONTAINING PROTEIN"/>
    <property type="match status" value="1"/>
</dbReference>
<evidence type="ECO:0000256" key="3">
    <source>
        <dbReference type="SAM" id="MobiDB-lite"/>
    </source>
</evidence>
<keyword evidence="1" id="KW-0880">Kelch repeat</keyword>
<evidence type="ECO:0000256" key="1">
    <source>
        <dbReference type="ARBA" id="ARBA00022441"/>
    </source>
</evidence>
<evidence type="ECO:0000313" key="5">
    <source>
        <dbReference type="Proteomes" id="UP001295684"/>
    </source>
</evidence>
<feature type="compositionally biased region" description="Basic residues" evidence="3">
    <location>
        <begin position="16"/>
        <end position="25"/>
    </location>
</feature>
<dbReference type="AlphaFoldDB" id="A0AAD1Y7E9"/>
<dbReference type="Gene3D" id="2.120.10.80">
    <property type="entry name" value="Kelch-type beta propeller"/>
    <property type="match status" value="1"/>
</dbReference>
<name>A0AAD1Y7E9_EUPCR</name>
<dbReference type="Pfam" id="PF01344">
    <property type="entry name" value="Kelch_1"/>
    <property type="match status" value="1"/>
</dbReference>
<dbReference type="SMART" id="SM00612">
    <property type="entry name" value="Kelch"/>
    <property type="match status" value="2"/>
</dbReference>
<reference evidence="4" key="1">
    <citation type="submission" date="2023-07" db="EMBL/GenBank/DDBJ databases">
        <authorList>
            <consortium name="AG Swart"/>
            <person name="Singh M."/>
            <person name="Singh A."/>
            <person name="Seah K."/>
            <person name="Emmerich C."/>
        </authorList>
    </citation>
    <scope>NUCLEOTIDE SEQUENCE</scope>
    <source>
        <strain evidence="4">DP1</strain>
    </source>
</reference>
<dbReference type="Proteomes" id="UP001295684">
    <property type="component" value="Unassembled WGS sequence"/>
</dbReference>
<keyword evidence="5" id="KW-1185">Reference proteome</keyword>
<dbReference type="SUPFAM" id="SSF117281">
    <property type="entry name" value="Kelch motif"/>
    <property type="match status" value="1"/>
</dbReference>